<name>A0A9P5UFA4_9AGAR</name>
<evidence type="ECO:0000313" key="3">
    <source>
        <dbReference type="Proteomes" id="UP000772434"/>
    </source>
</evidence>
<proteinExistence type="predicted"/>
<gene>
    <name evidence="2" type="ORF">BDP27DRAFT_1412988</name>
</gene>
<organism evidence="2 3">
    <name type="scientific">Rhodocollybia butyracea</name>
    <dbReference type="NCBI Taxonomy" id="206335"/>
    <lineage>
        <taxon>Eukaryota</taxon>
        <taxon>Fungi</taxon>
        <taxon>Dikarya</taxon>
        <taxon>Basidiomycota</taxon>
        <taxon>Agaricomycotina</taxon>
        <taxon>Agaricomycetes</taxon>
        <taxon>Agaricomycetidae</taxon>
        <taxon>Agaricales</taxon>
        <taxon>Marasmiineae</taxon>
        <taxon>Omphalotaceae</taxon>
        <taxon>Rhodocollybia</taxon>
    </lineage>
</organism>
<dbReference type="AlphaFoldDB" id="A0A9P5UFA4"/>
<evidence type="ECO:0000256" key="1">
    <source>
        <dbReference type="SAM" id="MobiDB-lite"/>
    </source>
</evidence>
<feature type="region of interest" description="Disordered" evidence="1">
    <location>
        <begin position="25"/>
        <end position="64"/>
    </location>
</feature>
<dbReference type="Proteomes" id="UP000772434">
    <property type="component" value="Unassembled WGS sequence"/>
</dbReference>
<protein>
    <submittedName>
        <fullName evidence="2">Uncharacterized protein</fullName>
    </submittedName>
</protein>
<reference evidence="2" key="1">
    <citation type="submission" date="2020-11" db="EMBL/GenBank/DDBJ databases">
        <authorList>
            <consortium name="DOE Joint Genome Institute"/>
            <person name="Ahrendt S."/>
            <person name="Riley R."/>
            <person name="Andreopoulos W."/>
            <person name="Labutti K."/>
            <person name="Pangilinan J."/>
            <person name="Ruiz-Duenas F.J."/>
            <person name="Barrasa J.M."/>
            <person name="Sanchez-Garcia M."/>
            <person name="Camarero S."/>
            <person name="Miyauchi S."/>
            <person name="Serrano A."/>
            <person name="Linde D."/>
            <person name="Babiker R."/>
            <person name="Drula E."/>
            <person name="Ayuso-Fernandez I."/>
            <person name="Pacheco R."/>
            <person name="Padilla G."/>
            <person name="Ferreira P."/>
            <person name="Barriuso J."/>
            <person name="Kellner H."/>
            <person name="Castanera R."/>
            <person name="Alfaro M."/>
            <person name="Ramirez L."/>
            <person name="Pisabarro A.G."/>
            <person name="Kuo A."/>
            <person name="Tritt A."/>
            <person name="Lipzen A."/>
            <person name="He G."/>
            <person name="Yan M."/>
            <person name="Ng V."/>
            <person name="Cullen D."/>
            <person name="Martin F."/>
            <person name="Rosso M.-N."/>
            <person name="Henrissat B."/>
            <person name="Hibbett D."/>
            <person name="Martinez A.T."/>
            <person name="Grigoriev I.V."/>
        </authorList>
    </citation>
    <scope>NUCLEOTIDE SEQUENCE</scope>
    <source>
        <strain evidence="2">AH 40177</strain>
    </source>
</reference>
<comment type="caution">
    <text evidence="2">The sequence shown here is derived from an EMBL/GenBank/DDBJ whole genome shotgun (WGS) entry which is preliminary data.</text>
</comment>
<dbReference type="OrthoDB" id="3056468at2759"/>
<keyword evidence="3" id="KW-1185">Reference proteome</keyword>
<dbReference type="EMBL" id="JADNRY010000002">
    <property type="protein sequence ID" value="KAF9078075.1"/>
    <property type="molecule type" value="Genomic_DNA"/>
</dbReference>
<sequence length="64" mass="6670">MSSMVAAVPLPQQDPEITSFITSTTTLPGQAPTGLATEVQGRETTTLPPAPTPYKSRAVAITNE</sequence>
<accession>A0A9P5UFA4</accession>
<evidence type="ECO:0000313" key="2">
    <source>
        <dbReference type="EMBL" id="KAF9078075.1"/>
    </source>
</evidence>